<keyword evidence="3" id="KW-1185">Reference proteome</keyword>
<dbReference type="Gene3D" id="3.90.75.10">
    <property type="entry name" value="Homing Intron 3 (I-ppo) Encoded Endonuclease, Chain A"/>
    <property type="match status" value="1"/>
</dbReference>
<proteinExistence type="predicted"/>
<dbReference type="RefSeq" id="WP_377422287.1">
    <property type="nucleotide sequence ID" value="NZ_JBHSPR010000010.1"/>
</dbReference>
<evidence type="ECO:0000259" key="1">
    <source>
        <dbReference type="Pfam" id="PF13392"/>
    </source>
</evidence>
<dbReference type="EMBL" id="JBHSPR010000010">
    <property type="protein sequence ID" value="MFC6017772.1"/>
    <property type="molecule type" value="Genomic_DNA"/>
</dbReference>
<comment type="caution">
    <text evidence="2">The sequence shown here is derived from an EMBL/GenBank/DDBJ whole genome shotgun (WGS) entry which is preliminary data.</text>
</comment>
<dbReference type="SUPFAM" id="SSF54060">
    <property type="entry name" value="His-Me finger endonucleases"/>
    <property type="match status" value="1"/>
</dbReference>
<dbReference type="EC" id="3.1.-.-" evidence="2"/>
<name>A0ABW1K9F5_9ACTN</name>
<gene>
    <name evidence="2" type="ORF">ACFP2T_16345</name>
</gene>
<dbReference type="Proteomes" id="UP001596203">
    <property type="component" value="Unassembled WGS sequence"/>
</dbReference>
<dbReference type="InterPro" id="IPR044930">
    <property type="entry name" value="Homing_endonuclease_His-Me"/>
</dbReference>
<dbReference type="InterPro" id="IPR003615">
    <property type="entry name" value="HNH_nuc"/>
</dbReference>
<dbReference type="GO" id="GO:0004519">
    <property type="term" value="F:endonuclease activity"/>
    <property type="evidence" value="ECO:0007669"/>
    <property type="project" value="UniProtKB-KW"/>
</dbReference>
<keyword evidence="2" id="KW-0255">Endonuclease</keyword>
<evidence type="ECO:0000313" key="3">
    <source>
        <dbReference type="Proteomes" id="UP001596203"/>
    </source>
</evidence>
<dbReference type="InterPro" id="IPR044925">
    <property type="entry name" value="His-Me_finger_sf"/>
</dbReference>
<dbReference type="Pfam" id="PF13392">
    <property type="entry name" value="HNH_3"/>
    <property type="match status" value="1"/>
</dbReference>
<keyword evidence="2" id="KW-0540">Nuclease</keyword>
<evidence type="ECO:0000313" key="2">
    <source>
        <dbReference type="EMBL" id="MFC6017772.1"/>
    </source>
</evidence>
<sequence length="150" mass="16702">MVATGTETQSLKQRFRNKVRVDLVTGCWMWTASVDNHGYGQINVAGAPVKAHRVSWMLFVGPIPDGLTLDHLCRVVRCVSPDHLDPVTRSENTSRQIAAIGHPNALKTECTNGHGFSETNTRYASRGRGRVCRICRAEANKRYRQGRRAA</sequence>
<reference evidence="3" key="1">
    <citation type="journal article" date="2019" name="Int. J. Syst. Evol. Microbiol.">
        <title>The Global Catalogue of Microorganisms (GCM) 10K type strain sequencing project: providing services to taxonomists for standard genome sequencing and annotation.</title>
        <authorList>
            <consortium name="The Broad Institute Genomics Platform"/>
            <consortium name="The Broad Institute Genome Sequencing Center for Infectious Disease"/>
            <person name="Wu L."/>
            <person name="Ma J."/>
        </authorList>
    </citation>
    <scope>NUCLEOTIDE SEQUENCE [LARGE SCALE GENOMIC DNA]</scope>
    <source>
        <strain evidence="3">ZS-35-S2</strain>
    </source>
</reference>
<protein>
    <submittedName>
        <fullName evidence="2">HNH endonuclease signature motif containing protein</fullName>
        <ecNumber evidence="2">3.1.-.-</ecNumber>
    </submittedName>
</protein>
<keyword evidence="2" id="KW-0378">Hydrolase</keyword>
<organism evidence="2 3">
    <name type="scientific">Plantactinospora solaniradicis</name>
    <dbReference type="NCBI Taxonomy" id="1723736"/>
    <lineage>
        <taxon>Bacteria</taxon>
        <taxon>Bacillati</taxon>
        <taxon>Actinomycetota</taxon>
        <taxon>Actinomycetes</taxon>
        <taxon>Micromonosporales</taxon>
        <taxon>Micromonosporaceae</taxon>
        <taxon>Plantactinospora</taxon>
    </lineage>
</organism>
<feature type="domain" description="HNH nuclease" evidence="1">
    <location>
        <begin position="50"/>
        <end position="92"/>
    </location>
</feature>
<dbReference type="GO" id="GO:0016787">
    <property type="term" value="F:hydrolase activity"/>
    <property type="evidence" value="ECO:0007669"/>
    <property type="project" value="UniProtKB-KW"/>
</dbReference>
<accession>A0ABW1K9F5</accession>